<proteinExistence type="predicted"/>
<feature type="domain" description="DUF306" evidence="1">
    <location>
        <begin position="33"/>
        <end position="138"/>
    </location>
</feature>
<gene>
    <name evidence="2" type="ORF">JMN32_15260</name>
</gene>
<dbReference type="Gene3D" id="2.40.128.270">
    <property type="match status" value="1"/>
</dbReference>
<comment type="caution">
    <text evidence="2">The sequence shown here is derived from an EMBL/GenBank/DDBJ whole genome shotgun (WGS) entry which is preliminary data.</text>
</comment>
<dbReference type="InterPro" id="IPR053147">
    <property type="entry name" value="Hsp_HslJ-like"/>
</dbReference>
<evidence type="ECO:0000259" key="1">
    <source>
        <dbReference type="Pfam" id="PF03724"/>
    </source>
</evidence>
<dbReference type="EMBL" id="JAEUGD010000053">
    <property type="protein sequence ID" value="MBL6447675.1"/>
    <property type="molecule type" value="Genomic_DNA"/>
</dbReference>
<dbReference type="InterPro" id="IPR005184">
    <property type="entry name" value="DUF306_Meta_HslJ"/>
</dbReference>
<reference evidence="2" key="1">
    <citation type="submission" date="2021-01" db="EMBL/GenBank/DDBJ databases">
        <title>Fulvivirga kasyanovii gen. nov., sp nov., a novel member of the phylum Bacteroidetes isolated from seawater in a mussel farm.</title>
        <authorList>
            <person name="Zhao L.-H."/>
            <person name="Wang Z.-J."/>
        </authorList>
    </citation>
    <scope>NUCLEOTIDE SEQUENCE</scope>
    <source>
        <strain evidence="2">29W222</strain>
    </source>
</reference>
<protein>
    <submittedName>
        <fullName evidence="2">META domain-containing protein</fullName>
    </submittedName>
</protein>
<dbReference type="Proteomes" id="UP000614216">
    <property type="component" value="Unassembled WGS sequence"/>
</dbReference>
<sequence length="143" mass="15633">MKNILIILVLFASCKGAKPQDGQKSETENMKKQLSKSWSIISIGGESLKGYKFTKKAPELILDLEDKKLSGFGGCNMLSGTVDFSENHLNFGVISSSRMICPDIEIEQSLLKLLSNQSYAYEIGHDQLILTGASGSEIIMKGN</sequence>
<evidence type="ECO:0000313" key="3">
    <source>
        <dbReference type="Proteomes" id="UP000614216"/>
    </source>
</evidence>
<dbReference type="RefSeq" id="WP_202857214.1">
    <property type="nucleotide sequence ID" value="NZ_JAEUGD010000053.1"/>
</dbReference>
<dbReference type="PANTHER" id="PTHR35535">
    <property type="entry name" value="HEAT SHOCK PROTEIN HSLJ"/>
    <property type="match status" value="1"/>
</dbReference>
<organism evidence="2 3">
    <name type="scientific">Fulvivirga marina</name>
    <dbReference type="NCBI Taxonomy" id="2494733"/>
    <lineage>
        <taxon>Bacteria</taxon>
        <taxon>Pseudomonadati</taxon>
        <taxon>Bacteroidota</taxon>
        <taxon>Cytophagia</taxon>
        <taxon>Cytophagales</taxon>
        <taxon>Fulvivirgaceae</taxon>
        <taxon>Fulvivirga</taxon>
    </lineage>
</organism>
<dbReference type="AlphaFoldDB" id="A0A937G0D7"/>
<name>A0A937G0D7_9BACT</name>
<dbReference type="InterPro" id="IPR038670">
    <property type="entry name" value="HslJ-like_sf"/>
</dbReference>
<evidence type="ECO:0000313" key="2">
    <source>
        <dbReference type="EMBL" id="MBL6447675.1"/>
    </source>
</evidence>
<keyword evidence="3" id="KW-1185">Reference proteome</keyword>
<dbReference type="PANTHER" id="PTHR35535:SF1">
    <property type="entry name" value="HEAT SHOCK PROTEIN HSLJ"/>
    <property type="match status" value="1"/>
</dbReference>
<accession>A0A937G0D7</accession>
<dbReference type="Pfam" id="PF03724">
    <property type="entry name" value="META"/>
    <property type="match status" value="1"/>
</dbReference>